<gene>
    <name evidence="7" type="primary">sbcD</name>
    <name evidence="10" type="ORF">JK636_08645</name>
</gene>
<keyword evidence="5 7" id="KW-0378">Hydrolase</keyword>
<dbReference type="InterPro" id="IPR050535">
    <property type="entry name" value="DNA_Repair-Maintenance_Comp"/>
</dbReference>
<comment type="similarity">
    <text evidence="1 7">Belongs to the SbcD family.</text>
</comment>
<dbReference type="Proteomes" id="UP000632377">
    <property type="component" value="Unassembled WGS sequence"/>
</dbReference>
<dbReference type="EMBL" id="JAESWC010000002">
    <property type="protein sequence ID" value="MBL4935826.1"/>
    <property type="molecule type" value="Genomic_DNA"/>
</dbReference>
<evidence type="ECO:0000313" key="11">
    <source>
        <dbReference type="Proteomes" id="UP000632377"/>
    </source>
</evidence>
<evidence type="ECO:0000256" key="2">
    <source>
        <dbReference type="ARBA" id="ARBA00011322"/>
    </source>
</evidence>
<comment type="subunit">
    <text evidence="2 7">Heterodimer of SbcC and SbcD.</text>
</comment>
<evidence type="ECO:0000256" key="4">
    <source>
        <dbReference type="ARBA" id="ARBA00022722"/>
    </source>
</evidence>
<dbReference type="NCBIfam" id="TIGR00619">
    <property type="entry name" value="sbcd"/>
    <property type="match status" value="1"/>
</dbReference>
<dbReference type="PANTHER" id="PTHR30337:SF0">
    <property type="entry name" value="NUCLEASE SBCCD SUBUNIT D"/>
    <property type="match status" value="1"/>
</dbReference>
<keyword evidence="6 7" id="KW-0269">Exonuclease</keyword>
<comment type="caution">
    <text evidence="10">The sequence shown here is derived from an EMBL/GenBank/DDBJ whole genome shotgun (WGS) entry which is preliminary data.</text>
</comment>
<dbReference type="Pfam" id="PF00149">
    <property type="entry name" value="Metallophos"/>
    <property type="match status" value="1"/>
</dbReference>
<keyword evidence="7" id="KW-0235">DNA replication</keyword>
<dbReference type="Pfam" id="PF12320">
    <property type="entry name" value="SbcD_C"/>
    <property type="match status" value="1"/>
</dbReference>
<dbReference type="RefSeq" id="WP_202748415.1">
    <property type="nucleotide sequence ID" value="NZ_JAESWC010000002.1"/>
</dbReference>
<organism evidence="10 11">
    <name type="scientific">Clostridium rhizosphaerae</name>
    <dbReference type="NCBI Taxonomy" id="2803861"/>
    <lineage>
        <taxon>Bacteria</taxon>
        <taxon>Bacillati</taxon>
        <taxon>Bacillota</taxon>
        <taxon>Clostridia</taxon>
        <taxon>Eubacteriales</taxon>
        <taxon>Clostridiaceae</taxon>
        <taxon>Clostridium</taxon>
    </lineage>
</organism>
<dbReference type="InterPro" id="IPR041796">
    <property type="entry name" value="Mre11_N"/>
</dbReference>
<keyword evidence="4 7" id="KW-0540">Nuclease</keyword>
<evidence type="ECO:0000259" key="8">
    <source>
        <dbReference type="Pfam" id="PF00149"/>
    </source>
</evidence>
<dbReference type="GO" id="GO:0004527">
    <property type="term" value="F:exonuclease activity"/>
    <property type="evidence" value="ECO:0007669"/>
    <property type="project" value="UniProtKB-KW"/>
</dbReference>
<dbReference type="InterPro" id="IPR026843">
    <property type="entry name" value="SbcD_C"/>
</dbReference>
<evidence type="ECO:0000256" key="6">
    <source>
        <dbReference type="ARBA" id="ARBA00022839"/>
    </source>
</evidence>
<dbReference type="InterPro" id="IPR004593">
    <property type="entry name" value="SbcD"/>
</dbReference>
<dbReference type="InterPro" id="IPR029052">
    <property type="entry name" value="Metallo-depent_PP-like"/>
</dbReference>
<keyword evidence="11" id="KW-1185">Reference proteome</keyword>
<evidence type="ECO:0000256" key="3">
    <source>
        <dbReference type="ARBA" id="ARBA00013365"/>
    </source>
</evidence>
<reference evidence="10 11" key="1">
    <citation type="submission" date="2021-01" db="EMBL/GenBank/DDBJ databases">
        <title>Genome public.</title>
        <authorList>
            <person name="Liu C."/>
            <person name="Sun Q."/>
        </authorList>
    </citation>
    <scope>NUCLEOTIDE SEQUENCE [LARGE SCALE GENOMIC DNA]</scope>
    <source>
        <strain evidence="10 11">YIM B02515</strain>
    </source>
</reference>
<dbReference type="CDD" id="cd00840">
    <property type="entry name" value="MPP_Mre11_N"/>
    <property type="match status" value="1"/>
</dbReference>
<keyword evidence="7" id="KW-0233">DNA recombination</keyword>
<evidence type="ECO:0000256" key="1">
    <source>
        <dbReference type="ARBA" id="ARBA00010555"/>
    </source>
</evidence>
<dbReference type="SUPFAM" id="SSF56300">
    <property type="entry name" value="Metallo-dependent phosphatases"/>
    <property type="match status" value="1"/>
</dbReference>
<protein>
    <recommendedName>
        <fullName evidence="3 7">Nuclease SbcCD subunit D</fullName>
    </recommendedName>
</protein>
<sequence>MRILHTSDWHLGKTLEGFSRLEEQVLFIEELIEKVEENNIDLVIIAGDVYDNGNPPARAENLFYNALKRISGGGKRAVLVIAGNHDNPERLVAASPLAYEHGVIMLGTPKSCALTGKFGNFEIVEAGEGFVEIEINKERAVIITLPYPSEKRLNEILSEELEETERRKSYSERVGEIFNRLSERYREDTINLAVSHIFVAGGESSDSERPIQLGGSLTVDAQALPKKAQYIALGHLHRPQRVYGADVDAYYAGSPLQYSKSEINYSKCGYIVDLRAGEKAQIQQLFFKNHKPIEIWKCQSVEAAVEKCRENSEKNVWVYMEIKTDKFITQENIKLMKELKKDIIEILPIIDGQDEVAFDYETLSEKSMSDMFKEFYLKERKVEPSSEIMDLFLRIAQEEEGDASEA</sequence>
<dbReference type="PANTHER" id="PTHR30337">
    <property type="entry name" value="COMPONENT OF ATP-DEPENDENT DSDNA EXONUCLEASE"/>
    <property type="match status" value="1"/>
</dbReference>
<feature type="domain" description="Calcineurin-like phosphoesterase" evidence="8">
    <location>
        <begin position="1"/>
        <end position="239"/>
    </location>
</feature>
<evidence type="ECO:0000256" key="5">
    <source>
        <dbReference type="ARBA" id="ARBA00022801"/>
    </source>
</evidence>
<evidence type="ECO:0000256" key="7">
    <source>
        <dbReference type="RuleBase" id="RU363069"/>
    </source>
</evidence>
<accession>A0ABS1TB08</accession>
<proteinExistence type="inferred from homology"/>
<comment type="function">
    <text evidence="7">SbcCD cleaves DNA hairpin structures. These structures can inhibit DNA replication and are intermediates in certain DNA recombination reactions. The complex acts as a 3'-&gt;5' double strand exonuclease that can open hairpins. It also has a 5' single-strand endonuclease activity.</text>
</comment>
<keyword evidence="7" id="KW-0255">Endonuclease</keyword>
<evidence type="ECO:0000259" key="9">
    <source>
        <dbReference type="Pfam" id="PF12320"/>
    </source>
</evidence>
<feature type="domain" description="Nuclease SbcCD subunit D C-terminal" evidence="9">
    <location>
        <begin position="291"/>
        <end position="379"/>
    </location>
</feature>
<evidence type="ECO:0000313" key="10">
    <source>
        <dbReference type="EMBL" id="MBL4935826.1"/>
    </source>
</evidence>
<dbReference type="Gene3D" id="3.60.21.10">
    <property type="match status" value="1"/>
</dbReference>
<dbReference type="InterPro" id="IPR004843">
    <property type="entry name" value="Calcineurin-like_PHP"/>
</dbReference>
<name>A0ABS1TB08_9CLOT</name>